<evidence type="ECO:0000256" key="1">
    <source>
        <dbReference type="SAM" id="MobiDB-lite"/>
    </source>
</evidence>
<dbReference type="PANTHER" id="PTHR14776:SF1">
    <property type="entry name" value="CADHERIN-LIKE AND PC-ESTERASE DOMAIN-CONTAINING PROTEIN 1"/>
    <property type="match status" value="1"/>
</dbReference>
<feature type="region of interest" description="Disordered" evidence="1">
    <location>
        <begin position="224"/>
        <end position="243"/>
    </location>
</feature>
<reference evidence="3" key="1">
    <citation type="submission" date="2023-03" db="EMBL/GenBank/DDBJ databases">
        <title>Electrophorus voltai genome.</title>
        <authorList>
            <person name="Bian C."/>
        </authorList>
    </citation>
    <scope>NUCLEOTIDE SEQUENCE</scope>
    <source>
        <strain evidence="3">CB-2022</strain>
        <tissue evidence="3">Muscle</tissue>
    </source>
</reference>
<feature type="compositionally biased region" description="Basic and acidic residues" evidence="1">
    <location>
        <begin position="226"/>
        <end position="236"/>
    </location>
</feature>
<organism evidence="3 4">
    <name type="scientific">Electrophorus voltai</name>
    <dbReference type="NCBI Taxonomy" id="2609070"/>
    <lineage>
        <taxon>Eukaryota</taxon>
        <taxon>Metazoa</taxon>
        <taxon>Chordata</taxon>
        <taxon>Craniata</taxon>
        <taxon>Vertebrata</taxon>
        <taxon>Euteleostomi</taxon>
        <taxon>Actinopterygii</taxon>
        <taxon>Neopterygii</taxon>
        <taxon>Teleostei</taxon>
        <taxon>Ostariophysi</taxon>
        <taxon>Gymnotiformes</taxon>
        <taxon>Gymnotoidei</taxon>
        <taxon>Gymnotidae</taxon>
        <taxon>Electrophorus</taxon>
    </lineage>
</organism>
<evidence type="ECO:0008006" key="5">
    <source>
        <dbReference type="Google" id="ProtNLM"/>
    </source>
</evidence>
<accession>A0AAD8YZU1</accession>
<dbReference type="EMBL" id="JAROKS010000021">
    <property type="protein sequence ID" value="KAK1790393.1"/>
    <property type="molecule type" value="Genomic_DNA"/>
</dbReference>
<keyword evidence="2" id="KW-0812">Transmembrane</keyword>
<feature type="region of interest" description="Disordered" evidence="1">
    <location>
        <begin position="524"/>
        <end position="544"/>
    </location>
</feature>
<gene>
    <name evidence="3" type="ORF">P4O66_014294</name>
</gene>
<evidence type="ECO:0000313" key="3">
    <source>
        <dbReference type="EMBL" id="KAK1790393.1"/>
    </source>
</evidence>
<evidence type="ECO:0000313" key="4">
    <source>
        <dbReference type="Proteomes" id="UP001239994"/>
    </source>
</evidence>
<keyword evidence="2" id="KW-0472">Membrane</keyword>
<dbReference type="PANTHER" id="PTHR14776">
    <property type="entry name" value="CADHERIN-LIKE AND PC-ESTERASE DOMAIN-CONTAINING PROTEIN 1"/>
    <property type="match status" value="1"/>
</dbReference>
<name>A0AAD8YZU1_9TELE</name>
<evidence type="ECO:0000256" key="2">
    <source>
        <dbReference type="SAM" id="Phobius"/>
    </source>
</evidence>
<proteinExistence type="predicted"/>
<comment type="caution">
    <text evidence="3">The sequence shown here is derived from an EMBL/GenBank/DDBJ whole genome shotgun (WGS) entry which is preliminary data.</text>
</comment>
<feature type="transmembrane region" description="Helical" evidence="2">
    <location>
        <begin position="28"/>
        <end position="47"/>
    </location>
</feature>
<dbReference type="AlphaFoldDB" id="A0AAD8YZU1"/>
<sequence>PVCSSSPTSPSLKAGMLLRRTWTLRRKCCTGPLLLLGIAVFLVYQTLVVDRSWFRPVQANRRNKSVMSERDHTLLLKDPEQLGSLLEMLRANHKVRGPKRGCLERAIVLAGQHVPSDTEVQLYWRVLQEQGYHVEQGRYAETSNSFRRDLTDGREWSLLICLKDSEKSCLRKINVAHPQPYQKVNIIPAFVGAFFDMGGTCRFLMDSRLSGLSLPIIPSACAPSRLDQEGTPHRTGNEGSLRAQSSPLANQGLVATVNVYVMVTSVMPLTAFIHHTGLVRTHLEKNSYPTKLLGFFTERLGPTLCLPAYEHMNQVIDDVLTAAVLATAESSSQRSFFSTHARTHTRAHAHTHILEHYFLCCRCRLCFQMLTFTLHYDASVYPVVVKVQTGLCFDGMKDPDFDGQITKEYILEDMLKLLFPPCTSENSSQSAEDATIIKQSGGCERSNGLCVAADELQILLQFYEQLTRPGSFDMLFPRSSNFSDLQHDLIQRFPGAAHSGMGAGLIVLLEGLSSSYTLRIPTESKDDSASLGHKKWSPDPSESERCAEPHLRQIYTDPPLLLTPPFKPWVKEYHSEVPFDIITIRIRPEPTSMHCRVRLDDHNGPRMANYPIGLGNSRINILVMDESGMEPVVITIYTLHIFRESRPSLPMFDEYVMCGFIQALCEERYSVPPWTAAWWSDLISRVVWSLLLVLGLQVNPRLHSLALQEISPVLFIGDSTNRGMMYYLMERVNTTLEDWDKAHDTIVYHNVNQGRTLISYSYYPQFWLHTSQRPTFQTALQQLIERSRPLENSPQTVLVAGGVQWFSLEHLKTIQQVLQRERLQKIVVVVKSLGLGFHLPVDGIHSLSLTGLQKLDNVNKNILDSAKRFGYEVVDTFSITMGRYKEFLQGRCVCHFHEVGKPSLPTVPAHRWHARESLGRVSVGGTSVQQAGDWAQRSVSYHVMGAVNQVYSEILLSRVCASYLKTNCEAVAAQAAQTAEQKPFLDVPTTLTLACHRLHQDAFGTFSRRL</sequence>
<protein>
    <recommendedName>
        <fullName evidence="5">Cadherin-like beta sandwich domain-containing protein</fullName>
    </recommendedName>
</protein>
<keyword evidence="2" id="KW-1133">Transmembrane helix</keyword>
<dbReference type="Proteomes" id="UP001239994">
    <property type="component" value="Unassembled WGS sequence"/>
</dbReference>
<keyword evidence="4" id="KW-1185">Reference proteome</keyword>
<feature type="non-terminal residue" evidence="3">
    <location>
        <position position="1"/>
    </location>
</feature>